<feature type="domain" description="Peptidase M48" evidence="7">
    <location>
        <begin position="135"/>
        <end position="296"/>
    </location>
</feature>
<dbReference type="PANTHER" id="PTHR22726">
    <property type="entry name" value="METALLOENDOPEPTIDASE OMA1"/>
    <property type="match status" value="1"/>
</dbReference>
<evidence type="ECO:0000256" key="6">
    <source>
        <dbReference type="RuleBase" id="RU003983"/>
    </source>
</evidence>
<dbReference type="PANTHER" id="PTHR22726:SF1">
    <property type="entry name" value="METALLOENDOPEPTIDASE OMA1, MITOCHONDRIAL"/>
    <property type="match status" value="1"/>
</dbReference>
<proteinExistence type="inferred from homology"/>
<evidence type="ECO:0000256" key="3">
    <source>
        <dbReference type="ARBA" id="ARBA00022801"/>
    </source>
</evidence>
<dbReference type="AlphaFoldDB" id="A0A0H2RJS0"/>
<dbReference type="InParanoid" id="A0A0H2RJS0"/>
<dbReference type="FunCoup" id="A0A0H2RJS0">
    <property type="interactions" value="118"/>
</dbReference>
<dbReference type="OrthoDB" id="7464992at2759"/>
<dbReference type="GO" id="GO:0046872">
    <property type="term" value="F:metal ion binding"/>
    <property type="evidence" value="ECO:0007669"/>
    <property type="project" value="UniProtKB-KW"/>
</dbReference>
<dbReference type="InterPro" id="IPR001915">
    <property type="entry name" value="Peptidase_M48"/>
</dbReference>
<dbReference type="GO" id="GO:0004222">
    <property type="term" value="F:metalloendopeptidase activity"/>
    <property type="evidence" value="ECO:0007669"/>
    <property type="project" value="InterPro"/>
</dbReference>
<dbReference type="GO" id="GO:0006515">
    <property type="term" value="P:protein quality control for misfolded or incompletely synthesized proteins"/>
    <property type="evidence" value="ECO:0007669"/>
    <property type="project" value="TreeGrafter"/>
</dbReference>
<dbReference type="Pfam" id="PF01435">
    <property type="entry name" value="Peptidase_M48"/>
    <property type="match status" value="1"/>
</dbReference>
<evidence type="ECO:0000256" key="1">
    <source>
        <dbReference type="ARBA" id="ARBA00022670"/>
    </source>
</evidence>
<dbReference type="CDD" id="cd07331">
    <property type="entry name" value="M48C_Oma1_like"/>
    <property type="match status" value="1"/>
</dbReference>
<dbReference type="GO" id="GO:0034982">
    <property type="term" value="P:mitochondrial protein processing"/>
    <property type="evidence" value="ECO:0007669"/>
    <property type="project" value="TreeGrafter"/>
</dbReference>
<keyword evidence="1 6" id="KW-0645">Protease</keyword>
<sequence length="337" mass="37630">MDWRTWDKQTRIVVSIAGLGGVYYVAHLEQIPETGRIRFMDMSPKTEAQLAIESRKELLREFGGKILPHNHPLTRHIRRVVVNILDANDLGILMGEPEMPSQSYIPPAAFGGGQSDDIWNPDAAPSTTGGLNPENVKNTREWNLIVVNDDSVKNAMATYGNIIVFTGILPICKDEQGLSAVLGHEMGHVVLRHASERASSVKVLLIVASLLEILGLDFGISRLATTFLLELPNSRTQELEADRVGLRMMARACYDPRASPDMFERLGKLENSKGRLNMDFLYTHPTSMTRIKRLGEALPEAFEIRASSPACSNTERQFDAFSKSFDNFSDRLGIFFR</sequence>
<dbReference type="InterPro" id="IPR051156">
    <property type="entry name" value="Mito/Outer_Membr_Metalloprot"/>
</dbReference>
<keyword evidence="5 6" id="KW-0482">Metalloprotease</keyword>
<organism evidence="8 9">
    <name type="scientific">Schizopora paradoxa</name>
    <dbReference type="NCBI Taxonomy" id="27342"/>
    <lineage>
        <taxon>Eukaryota</taxon>
        <taxon>Fungi</taxon>
        <taxon>Dikarya</taxon>
        <taxon>Basidiomycota</taxon>
        <taxon>Agaricomycotina</taxon>
        <taxon>Agaricomycetes</taxon>
        <taxon>Hymenochaetales</taxon>
        <taxon>Schizoporaceae</taxon>
        <taxon>Schizopora</taxon>
    </lineage>
</organism>
<gene>
    <name evidence="8" type="ORF">SCHPADRAFT_941515</name>
</gene>
<name>A0A0H2RJS0_9AGAM</name>
<dbReference type="Gene3D" id="3.30.2010.10">
    <property type="entry name" value="Metalloproteases ('zincins'), catalytic domain"/>
    <property type="match status" value="1"/>
</dbReference>
<evidence type="ECO:0000256" key="2">
    <source>
        <dbReference type="ARBA" id="ARBA00022723"/>
    </source>
</evidence>
<dbReference type="Proteomes" id="UP000053477">
    <property type="component" value="Unassembled WGS sequence"/>
</dbReference>
<evidence type="ECO:0000256" key="5">
    <source>
        <dbReference type="ARBA" id="ARBA00023049"/>
    </source>
</evidence>
<evidence type="ECO:0000256" key="4">
    <source>
        <dbReference type="ARBA" id="ARBA00022833"/>
    </source>
</evidence>
<keyword evidence="4 6" id="KW-0862">Zinc</keyword>
<dbReference type="GO" id="GO:0005743">
    <property type="term" value="C:mitochondrial inner membrane"/>
    <property type="evidence" value="ECO:0007669"/>
    <property type="project" value="TreeGrafter"/>
</dbReference>
<evidence type="ECO:0000259" key="7">
    <source>
        <dbReference type="Pfam" id="PF01435"/>
    </source>
</evidence>
<comment type="similarity">
    <text evidence="6">Belongs to the peptidase M48 family.</text>
</comment>
<evidence type="ECO:0000313" key="8">
    <source>
        <dbReference type="EMBL" id="KLO12114.1"/>
    </source>
</evidence>
<evidence type="ECO:0000313" key="9">
    <source>
        <dbReference type="Proteomes" id="UP000053477"/>
    </source>
</evidence>
<dbReference type="STRING" id="27342.A0A0H2RJS0"/>
<keyword evidence="3 6" id="KW-0378">Hydrolase</keyword>
<accession>A0A0H2RJS0</accession>
<keyword evidence="2" id="KW-0479">Metal-binding</keyword>
<protein>
    <recommendedName>
        <fullName evidence="7">Peptidase M48 domain-containing protein</fullName>
    </recommendedName>
</protein>
<dbReference type="EMBL" id="KQ085985">
    <property type="protein sequence ID" value="KLO12114.1"/>
    <property type="molecule type" value="Genomic_DNA"/>
</dbReference>
<keyword evidence="9" id="KW-1185">Reference proteome</keyword>
<reference evidence="8 9" key="1">
    <citation type="submission" date="2015-04" db="EMBL/GenBank/DDBJ databases">
        <title>Complete genome sequence of Schizopora paradoxa KUC8140, a cosmopolitan wood degrader in East Asia.</title>
        <authorList>
            <consortium name="DOE Joint Genome Institute"/>
            <person name="Min B."/>
            <person name="Park H."/>
            <person name="Jang Y."/>
            <person name="Kim J.-J."/>
            <person name="Kim K.H."/>
            <person name="Pangilinan J."/>
            <person name="Lipzen A."/>
            <person name="Riley R."/>
            <person name="Grigoriev I.V."/>
            <person name="Spatafora J.W."/>
            <person name="Choi I.-G."/>
        </authorList>
    </citation>
    <scope>NUCLEOTIDE SEQUENCE [LARGE SCALE GENOMIC DNA]</scope>
    <source>
        <strain evidence="8 9">KUC8140</strain>
    </source>
</reference>
<comment type="cofactor">
    <cofactor evidence="6">
        <name>Zn(2+)</name>
        <dbReference type="ChEBI" id="CHEBI:29105"/>
    </cofactor>
    <text evidence="6">Binds 1 zinc ion per subunit.</text>
</comment>